<dbReference type="InterPro" id="IPR000847">
    <property type="entry name" value="LysR_HTH_N"/>
</dbReference>
<dbReference type="PANTHER" id="PTHR30346:SF30">
    <property type="entry name" value="SMALL NEUTRAL PROTEASE REGULATORY PROTEIN"/>
    <property type="match status" value="1"/>
</dbReference>
<dbReference type="SUPFAM" id="SSF46785">
    <property type="entry name" value="Winged helix' DNA-binding domain"/>
    <property type="match status" value="1"/>
</dbReference>
<dbReference type="SUPFAM" id="SSF53850">
    <property type="entry name" value="Periplasmic binding protein-like II"/>
    <property type="match status" value="1"/>
</dbReference>
<keyword evidence="2" id="KW-0805">Transcription regulation</keyword>
<reference evidence="9 10" key="1">
    <citation type="journal article" date="2019" name="Emerg. Microbes Infect.">
        <title>Comprehensive subspecies identification of 175 nontuberculous mycobacteria species based on 7547 genomic profiles.</title>
        <authorList>
            <person name="Matsumoto Y."/>
            <person name="Kinjo T."/>
            <person name="Motooka D."/>
            <person name="Nabeya D."/>
            <person name="Jung N."/>
            <person name="Uechi K."/>
            <person name="Horii T."/>
            <person name="Iida T."/>
            <person name="Fujita J."/>
            <person name="Nakamura S."/>
        </authorList>
    </citation>
    <scope>NUCLEOTIDE SEQUENCE [LARGE SCALE GENOMIC DNA]</scope>
    <source>
        <strain evidence="9 10">JCM 13574</strain>
    </source>
</reference>
<dbReference type="InterPro" id="IPR005119">
    <property type="entry name" value="LysR_subst-bd"/>
</dbReference>
<dbReference type="Proteomes" id="UP000466517">
    <property type="component" value="Chromosome"/>
</dbReference>
<name>A0A7I7XP10_9MYCO</name>
<evidence type="ECO:0000256" key="1">
    <source>
        <dbReference type="ARBA" id="ARBA00009437"/>
    </source>
</evidence>
<dbReference type="Gene3D" id="3.40.190.290">
    <property type="match status" value="1"/>
</dbReference>
<evidence type="ECO:0000256" key="3">
    <source>
        <dbReference type="ARBA" id="ARBA00023125"/>
    </source>
</evidence>
<dbReference type="GO" id="GO:0032993">
    <property type="term" value="C:protein-DNA complex"/>
    <property type="evidence" value="ECO:0007669"/>
    <property type="project" value="TreeGrafter"/>
</dbReference>
<keyword evidence="5" id="KW-0804">Transcription</keyword>
<dbReference type="CDD" id="cd05466">
    <property type="entry name" value="PBP2_LTTR_substrate"/>
    <property type="match status" value="1"/>
</dbReference>
<accession>A0A7I7XP10</accession>
<keyword evidence="10" id="KW-1185">Reference proteome</keyword>
<organism evidence="9 10">
    <name type="scientific">Mycolicibacterium madagascariense</name>
    <dbReference type="NCBI Taxonomy" id="212765"/>
    <lineage>
        <taxon>Bacteria</taxon>
        <taxon>Bacillati</taxon>
        <taxon>Actinomycetota</taxon>
        <taxon>Actinomycetes</taxon>
        <taxon>Mycobacteriales</taxon>
        <taxon>Mycobacteriaceae</taxon>
        <taxon>Mycolicibacterium</taxon>
    </lineage>
</organism>
<evidence type="ECO:0000256" key="2">
    <source>
        <dbReference type="ARBA" id="ARBA00023015"/>
    </source>
</evidence>
<comment type="similarity">
    <text evidence="1">Belongs to the LysR transcriptional regulatory family.</text>
</comment>
<evidence type="ECO:0000256" key="5">
    <source>
        <dbReference type="ARBA" id="ARBA00023163"/>
    </source>
</evidence>
<dbReference type="InterPro" id="IPR036388">
    <property type="entry name" value="WH-like_DNA-bd_sf"/>
</dbReference>
<dbReference type="FunFam" id="1.10.10.10:FF:000001">
    <property type="entry name" value="LysR family transcriptional regulator"/>
    <property type="match status" value="1"/>
</dbReference>
<keyword evidence="4" id="KW-0010">Activator</keyword>
<dbReference type="Gene3D" id="1.10.10.10">
    <property type="entry name" value="Winged helix-like DNA-binding domain superfamily/Winged helix DNA-binding domain"/>
    <property type="match status" value="1"/>
</dbReference>
<dbReference type="GO" id="GO:0003700">
    <property type="term" value="F:DNA-binding transcription factor activity"/>
    <property type="evidence" value="ECO:0007669"/>
    <property type="project" value="InterPro"/>
</dbReference>
<evidence type="ECO:0000256" key="6">
    <source>
        <dbReference type="ARBA" id="ARBA00040885"/>
    </source>
</evidence>
<dbReference type="GO" id="GO:0003677">
    <property type="term" value="F:DNA binding"/>
    <property type="evidence" value="ECO:0007669"/>
    <property type="project" value="UniProtKB-KW"/>
</dbReference>
<dbReference type="AlphaFoldDB" id="A0A7I7XP10"/>
<keyword evidence="3" id="KW-0238">DNA-binding</keyword>
<dbReference type="PROSITE" id="PS50931">
    <property type="entry name" value="HTH_LYSR"/>
    <property type="match status" value="1"/>
</dbReference>
<dbReference type="PANTHER" id="PTHR30346">
    <property type="entry name" value="TRANSCRIPTIONAL DUAL REGULATOR HCAR-RELATED"/>
    <property type="match status" value="1"/>
</dbReference>
<dbReference type="KEGG" id="mmag:MMAD_52820"/>
<dbReference type="PRINTS" id="PR00039">
    <property type="entry name" value="HTHLYSR"/>
</dbReference>
<sequence>MFVELRALEYFVAVAEEESFTRAAVRCHVTQPSISQQIQSLERELGEQLFERLPRGIRLSPGGRVLLEHAKRALEAAAEAKSEFSARAGLVTGELNLGTVSGVERTVVPVVLGELHARFPGVKVTLAEDTSAPLLNLVLQGRLDAAVIARPLDELPAQVGSATLLSDRLMAVFDDERFSFDGPTIPLLALDGVPVISYAPSSGLRPILQCAFESGGLALHVDYAVNDTRLQVALARQGVGVAVCAGSDPALLDATDLVARPLEPEVRYDKILVWRTDQTPRAALRAFLRLWSDAFVDGRGQSNGAGRSEIPRQ</sequence>
<dbReference type="InterPro" id="IPR036390">
    <property type="entry name" value="WH_DNA-bd_sf"/>
</dbReference>
<proteinExistence type="inferred from homology"/>
<dbReference type="Pfam" id="PF03466">
    <property type="entry name" value="LysR_substrate"/>
    <property type="match status" value="1"/>
</dbReference>
<comment type="function">
    <text evidence="7">Required for the induction the katG gene for catalase. Involved in the response to hydrogen peroxide.</text>
</comment>
<protein>
    <recommendedName>
        <fullName evidence="6">Probable hydrogen peroxide-inducible genes activator</fullName>
    </recommendedName>
</protein>
<feature type="domain" description="HTH lysR-type" evidence="8">
    <location>
        <begin position="3"/>
        <end position="60"/>
    </location>
</feature>
<dbReference type="Pfam" id="PF00126">
    <property type="entry name" value="HTH_1"/>
    <property type="match status" value="1"/>
</dbReference>
<gene>
    <name evidence="9" type="ORF">MMAD_52820</name>
</gene>
<evidence type="ECO:0000256" key="7">
    <source>
        <dbReference type="ARBA" id="ARBA00056658"/>
    </source>
</evidence>
<evidence type="ECO:0000256" key="4">
    <source>
        <dbReference type="ARBA" id="ARBA00023159"/>
    </source>
</evidence>
<evidence type="ECO:0000313" key="10">
    <source>
        <dbReference type="Proteomes" id="UP000466517"/>
    </source>
</evidence>
<evidence type="ECO:0000259" key="8">
    <source>
        <dbReference type="PROSITE" id="PS50931"/>
    </source>
</evidence>
<evidence type="ECO:0000313" key="9">
    <source>
        <dbReference type="EMBL" id="BBZ30987.1"/>
    </source>
</evidence>
<dbReference type="EMBL" id="AP022610">
    <property type="protein sequence ID" value="BBZ30987.1"/>
    <property type="molecule type" value="Genomic_DNA"/>
</dbReference>